<evidence type="ECO:0000256" key="3">
    <source>
        <dbReference type="ARBA" id="ARBA00022837"/>
    </source>
</evidence>
<keyword evidence="1" id="KW-0479">Metal-binding</keyword>
<dbReference type="PRINTS" id="PR00450">
    <property type="entry name" value="RECOVERIN"/>
</dbReference>
<protein>
    <recommendedName>
        <fullName evidence="4">EF-hand domain-containing protein</fullName>
    </recommendedName>
</protein>
<keyword evidence="2" id="KW-0677">Repeat</keyword>
<evidence type="ECO:0000313" key="6">
    <source>
        <dbReference type="Proteomes" id="UP000001396"/>
    </source>
</evidence>
<dbReference type="EMBL" id="ADBJ01000054">
    <property type="protein sequence ID" value="EFA75623.1"/>
    <property type="molecule type" value="Genomic_DNA"/>
</dbReference>
<dbReference type="SUPFAM" id="SSF47473">
    <property type="entry name" value="EF-hand"/>
    <property type="match status" value="1"/>
</dbReference>
<dbReference type="Pfam" id="PF13833">
    <property type="entry name" value="EF-hand_8"/>
    <property type="match status" value="1"/>
</dbReference>
<dbReference type="PROSITE" id="PS00018">
    <property type="entry name" value="EF_HAND_1"/>
    <property type="match status" value="1"/>
</dbReference>
<evidence type="ECO:0000259" key="4">
    <source>
        <dbReference type="PROSITE" id="PS50222"/>
    </source>
</evidence>
<keyword evidence="3" id="KW-0106">Calcium</keyword>
<keyword evidence="6" id="KW-1185">Reference proteome</keyword>
<dbReference type="STRING" id="670386.D3BT08"/>
<dbReference type="RefSeq" id="XP_020427757.1">
    <property type="nucleotide sequence ID" value="XM_020581887.1"/>
</dbReference>
<evidence type="ECO:0000256" key="1">
    <source>
        <dbReference type="ARBA" id="ARBA00022723"/>
    </source>
</evidence>
<dbReference type="GeneID" id="31366598"/>
<dbReference type="InterPro" id="IPR018247">
    <property type="entry name" value="EF_Hand_1_Ca_BS"/>
</dbReference>
<accession>D3BT08</accession>
<dbReference type="PANTHER" id="PTHR45942">
    <property type="entry name" value="PROTEIN PHOSPATASE 3 REGULATORY SUBUNIT B ALPHA ISOFORM TYPE 1"/>
    <property type="match status" value="1"/>
</dbReference>
<dbReference type="SMART" id="SM00054">
    <property type="entry name" value="EFh"/>
    <property type="match status" value="3"/>
</dbReference>
<dbReference type="InParanoid" id="D3BT08"/>
<feature type="domain" description="EF-hand" evidence="4">
    <location>
        <begin position="92"/>
        <end position="127"/>
    </location>
</feature>
<dbReference type="Pfam" id="PF13405">
    <property type="entry name" value="EF-hand_6"/>
    <property type="match status" value="1"/>
</dbReference>
<dbReference type="OMA" id="EFACAIF"/>
<dbReference type="InterPro" id="IPR011992">
    <property type="entry name" value="EF-hand-dom_pair"/>
</dbReference>
<feature type="domain" description="EF-hand" evidence="4">
    <location>
        <begin position="56"/>
        <end position="91"/>
    </location>
</feature>
<dbReference type="PROSITE" id="PS50222">
    <property type="entry name" value="EF_HAND_2"/>
    <property type="match status" value="2"/>
</dbReference>
<reference evidence="5 6" key="1">
    <citation type="journal article" date="2011" name="Genome Res.">
        <title>Phylogeny-wide analysis of social amoeba genomes highlights ancient origins for complex intercellular communication.</title>
        <authorList>
            <person name="Heidel A.J."/>
            <person name="Lawal H.M."/>
            <person name="Felder M."/>
            <person name="Schilde C."/>
            <person name="Helps N.R."/>
            <person name="Tunggal B."/>
            <person name="Rivero F."/>
            <person name="John U."/>
            <person name="Schleicher M."/>
            <person name="Eichinger L."/>
            <person name="Platzer M."/>
            <person name="Noegel A.A."/>
            <person name="Schaap P."/>
            <person name="Gloeckner G."/>
        </authorList>
    </citation>
    <scope>NUCLEOTIDE SEQUENCE [LARGE SCALE GENOMIC DNA]</scope>
    <source>
        <strain evidence="6">ATCC 26659 / Pp 5 / PN500</strain>
    </source>
</reference>
<dbReference type="CDD" id="cd00051">
    <property type="entry name" value="EFh"/>
    <property type="match status" value="1"/>
</dbReference>
<organism evidence="5 6">
    <name type="scientific">Heterostelium pallidum (strain ATCC 26659 / Pp 5 / PN500)</name>
    <name type="common">Cellular slime mold</name>
    <name type="synonym">Polysphondylium pallidum</name>
    <dbReference type="NCBI Taxonomy" id="670386"/>
    <lineage>
        <taxon>Eukaryota</taxon>
        <taxon>Amoebozoa</taxon>
        <taxon>Evosea</taxon>
        <taxon>Eumycetozoa</taxon>
        <taxon>Dictyostelia</taxon>
        <taxon>Acytosteliales</taxon>
        <taxon>Acytosteliaceae</taxon>
        <taxon>Heterostelium</taxon>
    </lineage>
</organism>
<proteinExistence type="predicted"/>
<dbReference type="GO" id="GO:0005509">
    <property type="term" value="F:calcium ion binding"/>
    <property type="evidence" value="ECO:0007669"/>
    <property type="project" value="InterPro"/>
</dbReference>
<evidence type="ECO:0000313" key="5">
    <source>
        <dbReference type="EMBL" id="EFA75623.1"/>
    </source>
</evidence>
<name>D3BT08_HETP5</name>
<dbReference type="Proteomes" id="UP000001396">
    <property type="component" value="Unassembled WGS sequence"/>
</dbReference>
<gene>
    <name evidence="5" type="ORF">PPL_11129</name>
</gene>
<dbReference type="AlphaFoldDB" id="D3BT08"/>
<dbReference type="InterPro" id="IPR002048">
    <property type="entry name" value="EF_hand_dom"/>
</dbReference>
<dbReference type="Gene3D" id="1.10.238.10">
    <property type="entry name" value="EF-hand"/>
    <property type="match status" value="1"/>
</dbReference>
<sequence length="176" mass="19789">MGSSLSTLNNEQLKSISLTTENTPKIIQEFRNADTNKTGLTLDQFKTFFRASIQECDDATLQSIFDSFDSDKNNLFSFKEFSSCIFLLTKTDTNRKLEFLFETFDDDNSGYLSTEELKNVIEVMNTTIRIIGGQDINDRIDSLIASMERSGPENGISKTEWVSKASADQALLSAFN</sequence>
<evidence type="ECO:0000256" key="2">
    <source>
        <dbReference type="ARBA" id="ARBA00022737"/>
    </source>
</evidence>
<comment type="caution">
    <text evidence="5">The sequence shown here is derived from an EMBL/GenBank/DDBJ whole genome shotgun (WGS) entry which is preliminary data.</text>
</comment>